<proteinExistence type="predicted"/>
<dbReference type="OrthoDB" id="5866024at2759"/>
<reference evidence="1 2" key="1">
    <citation type="submission" date="2014-10" db="EMBL/GenBank/DDBJ databases">
        <title>Draft genome of the hookworm Ancylostoma caninum.</title>
        <authorList>
            <person name="Mitreva M."/>
        </authorList>
    </citation>
    <scope>NUCLEOTIDE SEQUENCE [LARGE SCALE GENOMIC DNA]</scope>
    <source>
        <strain evidence="1 2">Baltimore</strain>
    </source>
</reference>
<organism evidence="1 2">
    <name type="scientific">Ancylostoma caninum</name>
    <name type="common">Dog hookworm</name>
    <dbReference type="NCBI Taxonomy" id="29170"/>
    <lineage>
        <taxon>Eukaryota</taxon>
        <taxon>Metazoa</taxon>
        <taxon>Ecdysozoa</taxon>
        <taxon>Nematoda</taxon>
        <taxon>Chromadorea</taxon>
        <taxon>Rhabditida</taxon>
        <taxon>Rhabditina</taxon>
        <taxon>Rhabditomorpha</taxon>
        <taxon>Strongyloidea</taxon>
        <taxon>Ancylostomatidae</taxon>
        <taxon>Ancylostomatinae</taxon>
        <taxon>Ancylostoma</taxon>
    </lineage>
</organism>
<dbReference type="AlphaFoldDB" id="A0A368F9J6"/>
<evidence type="ECO:0000313" key="1">
    <source>
        <dbReference type="EMBL" id="RCN28824.1"/>
    </source>
</evidence>
<dbReference type="EMBL" id="JOJR01002298">
    <property type="protein sequence ID" value="RCN28824.1"/>
    <property type="molecule type" value="Genomic_DNA"/>
</dbReference>
<evidence type="ECO:0000313" key="2">
    <source>
        <dbReference type="Proteomes" id="UP000252519"/>
    </source>
</evidence>
<gene>
    <name evidence="1" type="ORF">ANCCAN_25427</name>
</gene>
<protein>
    <submittedName>
        <fullName evidence="1">Uncharacterized protein</fullName>
    </submittedName>
</protein>
<name>A0A368F9J6_ANCCA</name>
<sequence>MNTTLAERAAKKAATELLGSSSSELRHHEKSKKCLLSTGIVCNFGCETTKTCRCPLVSHVLSPEGGCLSRDLFTHTLCLPKSDVNATWDPTSMNVLVRSQEASDHIRSVNDADHLFVEFGRVREEETSPSASAGFLRFDEPIRSRMVVAIEKLIRSGSFSSEPFIFHVNDSVNPDVNYGMRFCTYNSTQIENPYAHNWDLDIVANKTGNIVQVIYQKKKSVENQLIPSQCSTSGKVWMN</sequence>
<accession>A0A368F9J6</accession>
<comment type="caution">
    <text evidence="1">The sequence shown here is derived from an EMBL/GenBank/DDBJ whole genome shotgun (WGS) entry which is preliminary data.</text>
</comment>
<dbReference type="Proteomes" id="UP000252519">
    <property type="component" value="Unassembled WGS sequence"/>
</dbReference>
<keyword evidence="2" id="KW-1185">Reference proteome</keyword>